<protein>
    <submittedName>
        <fullName evidence="1">Uncharacterized protein</fullName>
    </submittedName>
</protein>
<keyword evidence="1" id="KW-0614">Plasmid</keyword>
<accession>A0A482M4T6</accession>
<geneLocation type="plasmid" evidence="1">
    <name>p12949-FIIY</name>
</geneLocation>
<name>A0A482M4T6_ENTCL</name>
<sequence length="50" mass="5732">MQYMPAGLICIGVTYADAWHMDMLCISCFLIYPSQIRKIPKPDPHFSSLK</sequence>
<organism evidence="1">
    <name type="scientific">Enterobacter cloacae</name>
    <dbReference type="NCBI Taxonomy" id="550"/>
    <lineage>
        <taxon>Bacteria</taxon>
        <taxon>Pseudomonadati</taxon>
        <taxon>Pseudomonadota</taxon>
        <taxon>Gammaproteobacteria</taxon>
        <taxon>Enterobacterales</taxon>
        <taxon>Enterobacteriaceae</taxon>
        <taxon>Enterobacter</taxon>
        <taxon>Enterobacter cloacae complex</taxon>
    </lineage>
</organism>
<reference evidence="1" key="1">
    <citation type="submission" date="2018-09" db="EMBL/GenBank/DDBJ databases">
        <authorList>
            <person name="Zhou D."/>
        </authorList>
    </citation>
    <scope>NUCLEOTIDE SEQUENCE</scope>
    <source>
        <strain evidence="1">12949</strain>
        <plasmid evidence="1">p12949-FIIY</plasmid>
    </source>
</reference>
<proteinExistence type="predicted"/>
<evidence type="ECO:0000313" key="1">
    <source>
        <dbReference type="EMBL" id="QBQ67786.1"/>
    </source>
</evidence>
<dbReference type="AlphaFoldDB" id="A0A482M4T6"/>
<dbReference type="EMBL" id="MH909344">
    <property type="protein sequence ID" value="QBQ67786.1"/>
    <property type="molecule type" value="Genomic_DNA"/>
</dbReference>